<organism evidence="1">
    <name type="scientific">Nothobranchius pienaari</name>
    <dbReference type="NCBI Taxonomy" id="704102"/>
    <lineage>
        <taxon>Eukaryota</taxon>
        <taxon>Metazoa</taxon>
        <taxon>Chordata</taxon>
        <taxon>Craniata</taxon>
        <taxon>Vertebrata</taxon>
        <taxon>Euteleostomi</taxon>
        <taxon>Actinopterygii</taxon>
        <taxon>Neopterygii</taxon>
        <taxon>Teleostei</taxon>
        <taxon>Neoteleostei</taxon>
        <taxon>Acanthomorphata</taxon>
        <taxon>Ovalentaria</taxon>
        <taxon>Atherinomorphae</taxon>
        <taxon>Cyprinodontiformes</taxon>
        <taxon>Nothobranchiidae</taxon>
        <taxon>Nothobranchius</taxon>
    </lineage>
</organism>
<feature type="non-terminal residue" evidence="1">
    <location>
        <position position="1"/>
    </location>
</feature>
<reference evidence="1" key="2">
    <citation type="submission" date="2016-06" db="EMBL/GenBank/DDBJ databases">
        <title>The genome of a short-lived fish provides insights into sex chromosome evolution and the genetic control of aging.</title>
        <authorList>
            <person name="Reichwald K."/>
            <person name="Felder M."/>
            <person name="Petzold A."/>
            <person name="Koch P."/>
            <person name="Groth M."/>
            <person name="Platzer M."/>
        </authorList>
    </citation>
    <scope>NUCLEOTIDE SEQUENCE</scope>
    <source>
        <tissue evidence="1">Brain</tissue>
    </source>
</reference>
<accession>A0A1A8NJA8</accession>
<dbReference type="EMBL" id="HAEG01003381">
    <property type="protein sequence ID" value="SBR69120.1"/>
    <property type="molecule type" value="Transcribed_RNA"/>
</dbReference>
<protein>
    <submittedName>
        <fullName evidence="1">Regulator of G-protein signaling 14a</fullName>
    </submittedName>
</protein>
<proteinExistence type="predicted"/>
<sequence length="70" mass="8132">PKSSWRFLHSCSCLQTRHRRQIPVLPVTPAPPLLTPNQNRRVKCLIHPKLQKKVLTQINPKTPGKQQFDE</sequence>
<evidence type="ECO:0000313" key="1">
    <source>
        <dbReference type="EMBL" id="SBR69120.1"/>
    </source>
</evidence>
<gene>
    <name evidence="1" type="primary">RGS14A</name>
</gene>
<dbReference type="AlphaFoldDB" id="A0A1A8NJA8"/>
<name>A0A1A8NJA8_9TELE</name>
<reference evidence="1" key="1">
    <citation type="submission" date="2016-05" db="EMBL/GenBank/DDBJ databases">
        <authorList>
            <person name="Lavstsen T."/>
            <person name="Jespersen J.S."/>
        </authorList>
    </citation>
    <scope>NUCLEOTIDE SEQUENCE</scope>
    <source>
        <tissue evidence="1">Brain</tissue>
    </source>
</reference>